<dbReference type="InterPro" id="IPR032840">
    <property type="entry name" value="CFAP91_dom"/>
</dbReference>
<dbReference type="CTD" id="89876"/>
<dbReference type="AlphaFoldDB" id="A0A6P9B709"/>
<feature type="compositionally biased region" description="Basic and acidic residues" evidence="7">
    <location>
        <begin position="796"/>
        <end position="813"/>
    </location>
</feature>
<accession>A0A6P9B709</accession>
<dbReference type="GeneID" id="117661886"/>
<dbReference type="RefSeq" id="XP_034267037.1">
    <property type="nucleotide sequence ID" value="XM_034411146.1"/>
</dbReference>
<dbReference type="Pfam" id="PF14738">
    <property type="entry name" value="CFAP91"/>
    <property type="match status" value="1"/>
</dbReference>
<evidence type="ECO:0000259" key="8">
    <source>
        <dbReference type="Pfam" id="PF14738"/>
    </source>
</evidence>
<evidence type="ECO:0000256" key="5">
    <source>
        <dbReference type="ARBA" id="ARBA00029468"/>
    </source>
</evidence>
<gene>
    <name evidence="10" type="primary">CFAP91</name>
</gene>
<evidence type="ECO:0000256" key="6">
    <source>
        <dbReference type="ARBA" id="ARBA00029555"/>
    </source>
</evidence>
<dbReference type="Proteomes" id="UP001652622">
    <property type="component" value="Unplaced"/>
</dbReference>
<evidence type="ECO:0000256" key="4">
    <source>
        <dbReference type="ARBA" id="ARBA00023273"/>
    </source>
</evidence>
<organism evidence="9 10">
    <name type="scientific">Pantherophis guttatus</name>
    <name type="common">Corn snake</name>
    <name type="synonym">Elaphe guttata</name>
    <dbReference type="NCBI Taxonomy" id="94885"/>
    <lineage>
        <taxon>Eukaryota</taxon>
        <taxon>Metazoa</taxon>
        <taxon>Chordata</taxon>
        <taxon>Craniata</taxon>
        <taxon>Vertebrata</taxon>
        <taxon>Euteleostomi</taxon>
        <taxon>Lepidosauria</taxon>
        <taxon>Squamata</taxon>
        <taxon>Bifurcata</taxon>
        <taxon>Unidentata</taxon>
        <taxon>Episquamata</taxon>
        <taxon>Toxicofera</taxon>
        <taxon>Serpentes</taxon>
        <taxon>Colubroidea</taxon>
        <taxon>Colubridae</taxon>
        <taxon>Colubrinae</taxon>
        <taxon>Pantherophis</taxon>
    </lineage>
</organism>
<dbReference type="KEGG" id="pgut:117661886"/>
<evidence type="ECO:0000313" key="10">
    <source>
        <dbReference type="RefSeq" id="XP_034267037.1"/>
    </source>
</evidence>
<keyword evidence="4" id="KW-0966">Cell projection</keyword>
<comment type="subcellular location">
    <subcellularLocation>
        <location evidence="1">Cytoplasm</location>
        <location evidence="1">Cytoskeleton</location>
        <location evidence="1">Cilium axoneme</location>
    </subcellularLocation>
</comment>
<keyword evidence="9" id="KW-1185">Reference proteome</keyword>
<feature type="region of interest" description="Disordered" evidence="7">
    <location>
        <begin position="214"/>
        <end position="233"/>
    </location>
</feature>
<proteinExistence type="inferred from homology"/>
<feature type="region of interest" description="Disordered" evidence="7">
    <location>
        <begin position="790"/>
        <end position="827"/>
    </location>
</feature>
<dbReference type="InParanoid" id="A0A6P9B709"/>
<dbReference type="InterPro" id="IPR026720">
    <property type="entry name" value="CFAP91"/>
</dbReference>
<evidence type="ECO:0000256" key="3">
    <source>
        <dbReference type="ARBA" id="ARBA00023212"/>
    </source>
</evidence>
<dbReference type="OMA" id="VQTMYRD"/>
<evidence type="ECO:0000256" key="2">
    <source>
        <dbReference type="ARBA" id="ARBA00022490"/>
    </source>
</evidence>
<keyword evidence="10" id="KW-0969">Cilium</keyword>
<evidence type="ECO:0000256" key="7">
    <source>
        <dbReference type="SAM" id="MobiDB-lite"/>
    </source>
</evidence>
<dbReference type="GO" id="GO:0005930">
    <property type="term" value="C:axoneme"/>
    <property type="evidence" value="ECO:0007669"/>
    <property type="project" value="UniProtKB-SubCell"/>
</dbReference>
<reference evidence="10" key="1">
    <citation type="submission" date="2025-08" db="UniProtKB">
        <authorList>
            <consortium name="RefSeq"/>
        </authorList>
    </citation>
    <scope>IDENTIFICATION</scope>
    <source>
        <tissue evidence="10">Blood</tissue>
    </source>
</reference>
<keyword evidence="2" id="KW-0963">Cytoplasm</keyword>
<keyword evidence="3" id="KW-0206">Cytoskeleton</keyword>
<sequence length="827" mass="96986">MEPFYFGSVAVETVAMWAAPTTFRSGGRDQGGRKMSQSVTVVRPLDQTGIRYRRKMAPNRAFDFLYDPLYELSSEKDHAQANVQAHLIHDEMRKVPEFKTMFSNLIHYPSYFVQLEEKNPVPPFIDRRWRGRAQQRFETFQQLVVAPPSLQVPRIEYEDPEVSGRNRWKYFERPFIPFDKPIPLNVVYAMSKPELQTHPAKSKDKPAYLISRTVETQTDYRDGEAQTDPYSPEYIVPSGSIPELLTLATLTWGHGLPATQAEVEVIERAREKRAWEATLPPLNDAVHIAKRRRMMEEMERKEWAFREEEIEELQEVRLNLLKALLMKREEKHNELNVSCLDAHWFKLMQEKEKKVKKIQHEHIKAIRRVIAKGKNVEGKLERRNVIKDYTEYESQPYAPLSRIGYFPDNHADRYVVKNSFLNTYEGLLELEAFLPDSVTQPRTEAPKPRSLTTKDGFTKRSARLEMELAQVYQILQDRKYHIKEPRKPLRFLQRLSKILVHPPTPELEIPSLIDEERELAIIILQKLIRGRAIQNMMFEGKEKRLELICELRTTHALQEDGQLLKKAEKQVTLALQRQRDLHEHKMSLMEKHLARVEGRVLANMLDFLSKELIRLQDERRIHAFAMLAERQRRMREAEESGRRQVEERRRREEDEIFRQVVKVHQKTVDSYLEDVILNSMESTAEEQSREEIQRMAVEINSIAYEMETRQSNLQSEEIVAELVYSFLIPEVRKMTIKEKVRQAQRKHIHAAHQIIHGNTETAVEQLFSPGFQQATNVDIPQIGLLSVTPTGQDVAKQQEIKPPDSQRQEDKMYEVSPYIESARPPEQ</sequence>
<feature type="domain" description="CFAP91" evidence="8">
    <location>
        <begin position="216"/>
        <end position="368"/>
    </location>
</feature>
<dbReference type="OrthoDB" id="567787at2759"/>
<dbReference type="PANTHER" id="PTHR22455">
    <property type="entry name" value="CILIA- AND FLAGELLA-ASSOCIATED PROTEIN 91"/>
    <property type="match status" value="1"/>
</dbReference>
<evidence type="ECO:0000256" key="1">
    <source>
        <dbReference type="ARBA" id="ARBA00004430"/>
    </source>
</evidence>
<comment type="similarity">
    <text evidence="5">Belongs to the CFAP91 family.</text>
</comment>
<name>A0A6P9B709_PANGU</name>
<evidence type="ECO:0000313" key="9">
    <source>
        <dbReference type="Proteomes" id="UP001652622"/>
    </source>
</evidence>
<protein>
    <recommendedName>
        <fullName evidence="6">Cilia- and flagella-associated protein 91</fullName>
    </recommendedName>
</protein>
<dbReference type="PANTHER" id="PTHR22455:SF10">
    <property type="entry name" value="CILIA- AND FLAGELLA-ASSOCIATED PROTEIN 91"/>
    <property type="match status" value="1"/>
</dbReference>
<keyword evidence="10" id="KW-0282">Flagellum</keyword>